<evidence type="ECO:0000313" key="1">
    <source>
        <dbReference type="EMBL" id="KXU05722.1"/>
    </source>
</evidence>
<dbReference type="AlphaFoldDB" id="A0A139QT49"/>
<organism evidence="1 2">
    <name type="scientific">Streptococcus oralis</name>
    <dbReference type="NCBI Taxonomy" id="1303"/>
    <lineage>
        <taxon>Bacteria</taxon>
        <taxon>Bacillati</taxon>
        <taxon>Bacillota</taxon>
        <taxon>Bacilli</taxon>
        <taxon>Lactobacillales</taxon>
        <taxon>Streptococcaceae</taxon>
        <taxon>Streptococcus</taxon>
    </lineage>
</organism>
<gene>
    <name evidence="1" type="ORF">SORDD24_00474</name>
</gene>
<dbReference type="Gene3D" id="3.90.79.10">
    <property type="entry name" value="Nucleoside Triphosphate Pyrophosphohydrolase"/>
    <property type="match status" value="1"/>
</dbReference>
<dbReference type="EMBL" id="LQZB01000060">
    <property type="protein sequence ID" value="KXU05722.1"/>
    <property type="molecule type" value="Genomic_DNA"/>
</dbReference>
<protein>
    <submittedName>
        <fullName evidence="1">A/G-specific adenine glycosylase</fullName>
    </submittedName>
</protein>
<comment type="caution">
    <text evidence="1">The sequence shown here is derived from an EMBL/GenBank/DDBJ whole genome shotgun (WGS) entry which is preliminary data.</text>
</comment>
<reference evidence="1 2" key="1">
    <citation type="submission" date="2016-01" db="EMBL/GenBank/DDBJ databases">
        <title>Highly variable Streptococcus oralis are common among viridans streptococci isolated from primates.</title>
        <authorList>
            <person name="Denapaite D."/>
            <person name="Rieger M."/>
            <person name="Koendgen S."/>
            <person name="Brueckner R."/>
            <person name="Ochigava I."/>
            <person name="Kappeler P."/>
            <person name="Maetz-Rensing K."/>
            <person name="Leendertz F."/>
            <person name="Hakenbeck R."/>
        </authorList>
    </citation>
    <scope>NUCLEOTIDE SEQUENCE [LARGE SCALE GENOMIC DNA]</scope>
    <source>
        <strain evidence="1 2">DD24</strain>
    </source>
</reference>
<proteinExistence type="predicted"/>
<dbReference type="PATRIC" id="fig|1303.84.peg.522"/>
<dbReference type="Proteomes" id="UP000070353">
    <property type="component" value="Unassembled WGS sequence"/>
</dbReference>
<accession>A0A139QT49</accession>
<sequence length="46" mass="5517">MTESKQFSDREIRWVSPQEFADYPLAKPQQKIWQVYKTVLGDGDWN</sequence>
<name>A0A139QT49_STROR</name>
<evidence type="ECO:0000313" key="2">
    <source>
        <dbReference type="Proteomes" id="UP000070353"/>
    </source>
</evidence>